<dbReference type="Proteomes" id="UP000321787">
    <property type="component" value="Unassembled WGS sequence"/>
</dbReference>
<reference evidence="1 2" key="1">
    <citation type="submission" date="2019-07" db="EMBL/GenBank/DDBJ databases">
        <title>Whole genome shotgun sequence of Aliivibrio fischeri NBRC 101058.</title>
        <authorList>
            <person name="Hosoyama A."/>
            <person name="Uohara A."/>
            <person name="Ohji S."/>
            <person name="Ichikawa N."/>
        </authorList>
    </citation>
    <scope>NUCLEOTIDE SEQUENCE [LARGE SCALE GENOMIC DNA]</scope>
    <source>
        <strain evidence="1 2">NBRC 101058</strain>
    </source>
</reference>
<protein>
    <submittedName>
        <fullName evidence="1">Uncharacterized protein</fullName>
    </submittedName>
</protein>
<accession>A0A1B9PC34</accession>
<gene>
    <name evidence="1" type="ORF">AFI02nite_09760</name>
</gene>
<evidence type="ECO:0000313" key="1">
    <source>
        <dbReference type="EMBL" id="GEK12940.1"/>
    </source>
</evidence>
<name>A0A1B9PC34_ALIFS</name>
<dbReference type="EMBL" id="BJTZ01000004">
    <property type="protein sequence ID" value="GEK12940.1"/>
    <property type="molecule type" value="Genomic_DNA"/>
</dbReference>
<dbReference type="RefSeq" id="WP_012534283.1">
    <property type="nucleotide sequence ID" value="NZ_BJTZ01000004.1"/>
</dbReference>
<organism evidence="1 2">
    <name type="scientific">Aliivibrio fischeri</name>
    <name type="common">Vibrio fischeri</name>
    <dbReference type="NCBI Taxonomy" id="668"/>
    <lineage>
        <taxon>Bacteria</taxon>
        <taxon>Pseudomonadati</taxon>
        <taxon>Pseudomonadota</taxon>
        <taxon>Gammaproteobacteria</taxon>
        <taxon>Vibrionales</taxon>
        <taxon>Vibrionaceae</taxon>
        <taxon>Aliivibrio</taxon>
    </lineage>
</organism>
<comment type="caution">
    <text evidence="1">The sequence shown here is derived from an EMBL/GenBank/DDBJ whole genome shotgun (WGS) entry which is preliminary data.</text>
</comment>
<proteinExistence type="predicted"/>
<sequence>MFKYLLLVGVLFSGTSFGRELFEKEAESNKDEMYRVQAYAFSSMPDLNFKVCSSNMLTLYKIEDTYYLVTDFTTYENAKDIVSSLRVECGYKSWIRPQAMDLSFTQDNRAY</sequence>
<evidence type="ECO:0000313" key="2">
    <source>
        <dbReference type="Proteomes" id="UP000321787"/>
    </source>
</evidence>
<dbReference type="AlphaFoldDB" id="A0A1B9PC34"/>